<sequence>MPDQPLSFAAYLTRVRIERGYSIRQLAARADLSPSTVKRIEDGYFRLPTPDGLLALVDALDLDIVTAIGLLDPYQRLCDRFTDAQHQPTNPTPKEE</sequence>
<evidence type="ECO:0000313" key="3">
    <source>
        <dbReference type="Proteomes" id="UP001501116"/>
    </source>
</evidence>
<dbReference type="SMART" id="SM00530">
    <property type="entry name" value="HTH_XRE"/>
    <property type="match status" value="1"/>
</dbReference>
<dbReference type="PROSITE" id="PS50943">
    <property type="entry name" value="HTH_CROC1"/>
    <property type="match status" value="1"/>
</dbReference>
<dbReference type="EMBL" id="BAAANN010000042">
    <property type="protein sequence ID" value="GAA1985424.1"/>
    <property type="molecule type" value="Genomic_DNA"/>
</dbReference>
<evidence type="ECO:0000259" key="1">
    <source>
        <dbReference type="PROSITE" id="PS50943"/>
    </source>
</evidence>
<dbReference type="InterPro" id="IPR001387">
    <property type="entry name" value="Cro/C1-type_HTH"/>
</dbReference>
<dbReference type="CDD" id="cd00093">
    <property type="entry name" value="HTH_XRE"/>
    <property type="match status" value="1"/>
</dbReference>
<evidence type="ECO:0000313" key="2">
    <source>
        <dbReference type="EMBL" id="GAA1985424.1"/>
    </source>
</evidence>
<organism evidence="2 3">
    <name type="scientific">Amycolatopsis minnesotensis</name>
    <dbReference type="NCBI Taxonomy" id="337894"/>
    <lineage>
        <taxon>Bacteria</taxon>
        <taxon>Bacillati</taxon>
        <taxon>Actinomycetota</taxon>
        <taxon>Actinomycetes</taxon>
        <taxon>Pseudonocardiales</taxon>
        <taxon>Pseudonocardiaceae</taxon>
        <taxon>Amycolatopsis</taxon>
    </lineage>
</organism>
<keyword evidence="3" id="KW-1185">Reference proteome</keyword>
<dbReference type="Pfam" id="PF13560">
    <property type="entry name" value="HTH_31"/>
    <property type="match status" value="1"/>
</dbReference>
<dbReference type="RefSeq" id="WP_344429674.1">
    <property type="nucleotide sequence ID" value="NZ_BAAANN010000042.1"/>
</dbReference>
<accession>A0ABN2SER1</accession>
<proteinExistence type="predicted"/>
<dbReference type="InterPro" id="IPR010982">
    <property type="entry name" value="Lambda_DNA-bd_dom_sf"/>
</dbReference>
<gene>
    <name evidence="2" type="ORF">GCM10009754_73780</name>
</gene>
<dbReference type="Proteomes" id="UP001501116">
    <property type="component" value="Unassembled WGS sequence"/>
</dbReference>
<reference evidence="2 3" key="1">
    <citation type="journal article" date="2019" name="Int. J. Syst. Evol. Microbiol.">
        <title>The Global Catalogue of Microorganisms (GCM) 10K type strain sequencing project: providing services to taxonomists for standard genome sequencing and annotation.</title>
        <authorList>
            <consortium name="The Broad Institute Genomics Platform"/>
            <consortium name="The Broad Institute Genome Sequencing Center for Infectious Disease"/>
            <person name="Wu L."/>
            <person name="Ma J."/>
        </authorList>
    </citation>
    <scope>NUCLEOTIDE SEQUENCE [LARGE SCALE GENOMIC DNA]</scope>
    <source>
        <strain evidence="2 3">JCM 14545</strain>
    </source>
</reference>
<dbReference type="SUPFAM" id="SSF47413">
    <property type="entry name" value="lambda repressor-like DNA-binding domains"/>
    <property type="match status" value="1"/>
</dbReference>
<comment type="caution">
    <text evidence="2">The sequence shown here is derived from an EMBL/GenBank/DDBJ whole genome shotgun (WGS) entry which is preliminary data.</text>
</comment>
<name>A0ABN2SER1_9PSEU</name>
<dbReference type="Gene3D" id="1.10.260.40">
    <property type="entry name" value="lambda repressor-like DNA-binding domains"/>
    <property type="match status" value="1"/>
</dbReference>
<protein>
    <recommendedName>
        <fullName evidence="1">HTH cro/C1-type domain-containing protein</fullName>
    </recommendedName>
</protein>
<feature type="domain" description="HTH cro/C1-type" evidence="1">
    <location>
        <begin position="12"/>
        <end position="67"/>
    </location>
</feature>